<evidence type="ECO:0000313" key="3">
    <source>
        <dbReference type="Proteomes" id="UP001338125"/>
    </source>
</evidence>
<dbReference type="InterPro" id="IPR004360">
    <property type="entry name" value="Glyas_Fos-R_dOase_dom"/>
</dbReference>
<gene>
    <name evidence="2" type="ORF">PT974_11534</name>
</gene>
<feature type="domain" description="VOC" evidence="1">
    <location>
        <begin position="14"/>
        <end position="142"/>
    </location>
</feature>
<dbReference type="SUPFAM" id="SSF54593">
    <property type="entry name" value="Glyoxalase/Bleomycin resistance protein/Dihydroxybiphenyl dioxygenase"/>
    <property type="match status" value="1"/>
</dbReference>
<dbReference type="InterPro" id="IPR037523">
    <property type="entry name" value="VOC_core"/>
</dbReference>
<dbReference type="InterPro" id="IPR029068">
    <property type="entry name" value="Glyas_Bleomycin-R_OHBP_Dase"/>
</dbReference>
<reference evidence="2 3" key="1">
    <citation type="submission" date="2024-01" db="EMBL/GenBank/DDBJ databases">
        <title>Complete genome of Cladobotryum mycophilum ATHUM6906.</title>
        <authorList>
            <person name="Christinaki A.C."/>
            <person name="Myridakis A.I."/>
            <person name="Kouvelis V.N."/>
        </authorList>
    </citation>
    <scope>NUCLEOTIDE SEQUENCE [LARGE SCALE GENOMIC DNA]</scope>
    <source>
        <strain evidence="2 3">ATHUM6906</strain>
    </source>
</reference>
<dbReference type="InterPro" id="IPR052164">
    <property type="entry name" value="Anthracycline_SecMetBiosynth"/>
</dbReference>
<sequence>MADQEPGKPGCIGQICWLQVPVIDSTRARDFYTEILGWECPPDPVQSDKSGVKAMHFFNKGHLHGAFTVMNEGYQITNHKDGVQDALPVLPTFNVQECNETLDKVKGLGGKVQCPKTAIGGEMGHYARFIDTEGNMIGIWSQN</sequence>
<evidence type="ECO:0000313" key="2">
    <source>
        <dbReference type="EMBL" id="KAK5987407.1"/>
    </source>
</evidence>
<organism evidence="2 3">
    <name type="scientific">Cladobotryum mycophilum</name>
    <dbReference type="NCBI Taxonomy" id="491253"/>
    <lineage>
        <taxon>Eukaryota</taxon>
        <taxon>Fungi</taxon>
        <taxon>Dikarya</taxon>
        <taxon>Ascomycota</taxon>
        <taxon>Pezizomycotina</taxon>
        <taxon>Sordariomycetes</taxon>
        <taxon>Hypocreomycetidae</taxon>
        <taxon>Hypocreales</taxon>
        <taxon>Hypocreaceae</taxon>
        <taxon>Cladobotryum</taxon>
    </lineage>
</organism>
<proteinExistence type="predicted"/>
<accession>A0ABR0S6C5</accession>
<dbReference type="CDD" id="cd07247">
    <property type="entry name" value="SgaA_N_like"/>
    <property type="match status" value="1"/>
</dbReference>
<dbReference type="PROSITE" id="PS51819">
    <property type="entry name" value="VOC"/>
    <property type="match status" value="1"/>
</dbReference>
<evidence type="ECO:0000259" key="1">
    <source>
        <dbReference type="PROSITE" id="PS51819"/>
    </source>
</evidence>
<keyword evidence="3" id="KW-1185">Reference proteome</keyword>
<dbReference type="Gene3D" id="3.10.180.10">
    <property type="entry name" value="2,3-Dihydroxybiphenyl 1,2-Dioxygenase, domain 1"/>
    <property type="match status" value="1"/>
</dbReference>
<dbReference type="Pfam" id="PF00903">
    <property type="entry name" value="Glyoxalase"/>
    <property type="match status" value="1"/>
</dbReference>
<comment type="caution">
    <text evidence="2">The sequence shown here is derived from an EMBL/GenBank/DDBJ whole genome shotgun (WGS) entry which is preliminary data.</text>
</comment>
<dbReference type="PANTHER" id="PTHR33993">
    <property type="entry name" value="GLYOXALASE-RELATED"/>
    <property type="match status" value="1"/>
</dbReference>
<dbReference type="Proteomes" id="UP001338125">
    <property type="component" value="Unassembled WGS sequence"/>
</dbReference>
<name>A0ABR0S6C5_9HYPO</name>
<protein>
    <recommendedName>
        <fullName evidence="1">VOC domain-containing protein</fullName>
    </recommendedName>
</protein>
<dbReference type="EMBL" id="JAVFKD010000016">
    <property type="protein sequence ID" value="KAK5987407.1"/>
    <property type="molecule type" value="Genomic_DNA"/>
</dbReference>